<evidence type="ECO:0000313" key="4">
    <source>
        <dbReference type="EMBL" id="KOO28575.1"/>
    </source>
</evidence>
<evidence type="ECO:0000256" key="1">
    <source>
        <dbReference type="ARBA" id="ARBA00022737"/>
    </source>
</evidence>
<keyword evidence="1" id="KW-0677">Repeat</keyword>
<sequence length="394" mass="43917">MPTAWASWKEYLNMLAQRRRLVLRAAAHWSGFTLPALWDRLGLCVRRWRAHAAKSRRELALVAAGFSEWRDGVCAHALAFLRVAARANALRRNRYARADSLRLMRALLAWDAYVEARLDLLKVLREAAIRWCGGTIAHALWQWRTAAKIGTVVDLVYRRWVHHERARALSSWVTFAVEAAALRLALMYLLSRDRARGWRSWRAAIEQAAVARATLEDGVHYRSVSARTYAFVRWAQLAARKPKTRRELRLLRAAFVVWREVADDWSDGSDLATGGMARQGGRALIAAGSASTRVVVFGANAFGQLGDGTEREHLRPTVLAGLSALRVCAAACGDYHSAIVTADGELYTFGIGEYGVLGHGNDERCALGPSDGSDDEDERYGTRSGYEEDRHSSA</sequence>
<dbReference type="PANTHER" id="PTHR22872:SF2">
    <property type="entry name" value="INHIBITOR OF BRUTON TYROSINE KINASE"/>
    <property type="match status" value="1"/>
</dbReference>
<dbReference type="InterPro" id="IPR000408">
    <property type="entry name" value="Reg_chr_condens"/>
</dbReference>
<keyword evidence="4" id="KW-0808">Transferase</keyword>
<dbReference type="InterPro" id="IPR009091">
    <property type="entry name" value="RCC1/BLIP-II"/>
</dbReference>
<feature type="repeat" description="RCC1" evidence="2">
    <location>
        <begin position="292"/>
        <end position="343"/>
    </location>
</feature>
<name>A0A0M0JQ07_9EUKA</name>
<keyword evidence="4" id="KW-0418">Kinase</keyword>
<proteinExistence type="predicted"/>
<dbReference type="AlphaFoldDB" id="A0A0M0JQ07"/>
<organism evidence="4 5">
    <name type="scientific">Chrysochromulina tobinii</name>
    <dbReference type="NCBI Taxonomy" id="1460289"/>
    <lineage>
        <taxon>Eukaryota</taxon>
        <taxon>Haptista</taxon>
        <taxon>Haptophyta</taxon>
        <taxon>Prymnesiophyceae</taxon>
        <taxon>Prymnesiales</taxon>
        <taxon>Chrysochromulinaceae</taxon>
        <taxon>Chrysochromulina</taxon>
    </lineage>
</organism>
<dbReference type="GO" id="GO:0016301">
    <property type="term" value="F:kinase activity"/>
    <property type="evidence" value="ECO:0007669"/>
    <property type="project" value="UniProtKB-KW"/>
</dbReference>
<protein>
    <submittedName>
        <fullName evidence="4">Serine threonine protein kinase nek9</fullName>
    </submittedName>
</protein>
<feature type="region of interest" description="Disordered" evidence="3">
    <location>
        <begin position="365"/>
        <end position="394"/>
    </location>
</feature>
<evidence type="ECO:0000256" key="3">
    <source>
        <dbReference type="SAM" id="MobiDB-lite"/>
    </source>
</evidence>
<dbReference type="Proteomes" id="UP000037460">
    <property type="component" value="Unassembled WGS sequence"/>
</dbReference>
<accession>A0A0M0JQ07</accession>
<comment type="caution">
    <text evidence="4">The sequence shown here is derived from an EMBL/GenBank/DDBJ whole genome shotgun (WGS) entry which is preliminary data.</text>
</comment>
<evidence type="ECO:0000313" key="5">
    <source>
        <dbReference type="Proteomes" id="UP000037460"/>
    </source>
</evidence>
<reference evidence="5" key="1">
    <citation type="journal article" date="2015" name="PLoS Genet.">
        <title>Genome Sequence and Transcriptome Analyses of Chrysochromulina tobin: Metabolic Tools for Enhanced Algal Fitness in the Prominent Order Prymnesiales (Haptophyceae).</title>
        <authorList>
            <person name="Hovde B.T."/>
            <person name="Deodato C.R."/>
            <person name="Hunsperger H.M."/>
            <person name="Ryken S.A."/>
            <person name="Yost W."/>
            <person name="Jha R.K."/>
            <person name="Patterson J."/>
            <person name="Monnat R.J. Jr."/>
            <person name="Barlow S.B."/>
            <person name="Starkenburg S.R."/>
            <person name="Cattolico R.A."/>
        </authorList>
    </citation>
    <scope>NUCLEOTIDE SEQUENCE</scope>
    <source>
        <strain evidence="5">CCMP291</strain>
    </source>
</reference>
<evidence type="ECO:0000256" key="2">
    <source>
        <dbReference type="PROSITE-ProRule" id="PRU00235"/>
    </source>
</evidence>
<feature type="compositionally biased region" description="Basic and acidic residues" evidence="3">
    <location>
        <begin position="379"/>
        <end position="394"/>
    </location>
</feature>
<dbReference type="EMBL" id="JWZX01002548">
    <property type="protein sequence ID" value="KOO28575.1"/>
    <property type="molecule type" value="Genomic_DNA"/>
</dbReference>
<dbReference type="Gene3D" id="2.130.10.30">
    <property type="entry name" value="Regulator of chromosome condensation 1/beta-lactamase-inhibitor protein II"/>
    <property type="match status" value="1"/>
</dbReference>
<dbReference type="PANTHER" id="PTHR22872">
    <property type="entry name" value="BTK-BINDING PROTEIN-RELATED"/>
    <property type="match status" value="1"/>
</dbReference>
<dbReference type="PROSITE" id="PS50012">
    <property type="entry name" value="RCC1_3"/>
    <property type="match status" value="1"/>
</dbReference>
<gene>
    <name evidence="4" type="ORF">Ctob_007919</name>
</gene>
<dbReference type="Pfam" id="PF00415">
    <property type="entry name" value="RCC1"/>
    <property type="match status" value="2"/>
</dbReference>
<dbReference type="InterPro" id="IPR051625">
    <property type="entry name" value="Signaling_Regulatory_Domain"/>
</dbReference>
<keyword evidence="5" id="KW-1185">Reference proteome</keyword>
<dbReference type="SUPFAM" id="SSF50985">
    <property type="entry name" value="RCC1/BLIP-II"/>
    <property type="match status" value="1"/>
</dbReference>
<dbReference type="OrthoDB" id="239701at2759"/>